<dbReference type="Pfam" id="PF14335">
    <property type="entry name" value="DUF4391"/>
    <property type="match status" value="1"/>
</dbReference>
<name>A0ABV4B817_9BURK</name>
<protein>
    <submittedName>
        <fullName evidence="1">DUF4391 domain-containing protein</fullName>
    </submittedName>
</protein>
<evidence type="ECO:0000313" key="2">
    <source>
        <dbReference type="Proteomes" id="UP001562178"/>
    </source>
</evidence>
<dbReference type="EMBL" id="JBGBDC010000011">
    <property type="protein sequence ID" value="MEY2253697.1"/>
    <property type="molecule type" value="Genomic_DNA"/>
</dbReference>
<organism evidence="1 2">
    <name type="scientific">Comamonas sediminis</name>
    <dbReference type="NCBI Taxonomy" id="1783360"/>
    <lineage>
        <taxon>Bacteria</taxon>
        <taxon>Pseudomonadati</taxon>
        <taxon>Pseudomonadota</taxon>
        <taxon>Betaproteobacteria</taxon>
        <taxon>Burkholderiales</taxon>
        <taxon>Comamonadaceae</taxon>
        <taxon>Comamonas</taxon>
    </lineage>
</organism>
<sequence length="230" mass="25516">MTHLATQPTTARALFAWPAKAAVSQSVAKAKIYAHAKPTVALRALFVAQIESITWAYKLAPESINLPATTEVPEIEVFEIALKQPGVSRSVLRCIDKAIPFPILFVLRHDGKSQPIAAYKRPSEAESGQWVLGDYHAAPWQPDDLPPHSLPIALNLQGLYEQLLRQHLVVPARAGESLRNQLDRLAQLKAKQAAAAKLESRLMQEKQFNRKVEINAQLRTIRSELQVLAS</sequence>
<dbReference type="InterPro" id="IPR025503">
    <property type="entry name" value="DUF4391"/>
</dbReference>
<reference evidence="1 2" key="1">
    <citation type="journal article" date="2016" name="Int. J. Syst. Evol. Microbiol.">
        <title>Description of Comamonas sediminis sp. nov., isolated from lagoon sediments.</title>
        <authorList>
            <person name="Subhash Y."/>
            <person name="Bang J.J."/>
            <person name="You T.H."/>
            <person name="Lee S.S."/>
        </authorList>
    </citation>
    <scope>NUCLEOTIDE SEQUENCE [LARGE SCALE GENOMIC DNA]</scope>
    <source>
        <strain evidence="1 2">JCM 31169</strain>
    </source>
</reference>
<evidence type="ECO:0000313" key="1">
    <source>
        <dbReference type="EMBL" id="MEY2253697.1"/>
    </source>
</evidence>
<dbReference type="RefSeq" id="WP_369461171.1">
    <property type="nucleotide sequence ID" value="NZ_JBGBDC010000011.1"/>
</dbReference>
<gene>
    <name evidence="1" type="ORF">AB7A72_21950</name>
</gene>
<accession>A0ABV4B817</accession>
<keyword evidence="2" id="KW-1185">Reference proteome</keyword>
<comment type="caution">
    <text evidence="1">The sequence shown here is derived from an EMBL/GenBank/DDBJ whole genome shotgun (WGS) entry which is preliminary data.</text>
</comment>
<dbReference type="Proteomes" id="UP001562178">
    <property type="component" value="Unassembled WGS sequence"/>
</dbReference>
<proteinExistence type="predicted"/>